<proteinExistence type="predicted"/>
<protein>
    <submittedName>
        <fullName evidence="1">Uncharacterized protein</fullName>
    </submittedName>
</protein>
<name>A0A820JWQ4_9BILA</name>
<dbReference type="EMBL" id="CAJOAZ010018868">
    <property type="protein sequence ID" value="CAF4330637.1"/>
    <property type="molecule type" value="Genomic_DNA"/>
</dbReference>
<reference evidence="1" key="1">
    <citation type="submission" date="2021-02" db="EMBL/GenBank/DDBJ databases">
        <authorList>
            <person name="Nowell W R."/>
        </authorList>
    </citation>
    <scope>NUCLEOTIDE SEQUENCE</scope>
</reference>
<evidence type="ECO:0000313" key="2">
    <source>
        <dbReference type="Proteomes" id="UP000663844"/>
    </source>
</evidence>
<dbReference type="InterPro" id="IPR009080">
    <property type="entry name" value="tRNAsynth_Ia_anticodon-bd"/>
</dbReference>
<feature type="non-terminal residue" evidence="1">
    <location>
        <position position="1"/>
    </location>
</feature>
<organism evidence="1 2">
    <name type="scientific">Adineta steineri</name>
    <dbReference type="NCBI Taxonomy" id="433720"/>
    <lineage>
        <taxon>Eukaryota</taxon>
        <taxon>Metazoa</taxon>
        <taxon>Spiralia</taxon>
        <taxon>Gnathifera</taxon>
        <taxon>Rotifera</taxon>
        <taxon>Eurotatoria</taxon>
        <taxon>Bdelloidea</taxon>
        <taxon>Adinetida</taxon>
        <taxon>Adinetidae</taxon>
        <taxon>Adineta</taxon>
    </lineage>
</organism>
<dbReference type="GO" id="GO:0004812">
    <property type="term" value="F:aminoacyl-tRNA ligase activity"/>
    <property type="evidence" value="ECO:0007669"/>
    <property type="project" value="InterPro"/>
</dbReference>
<sequence length="110" mass="12866">NSIKNTPTCALYLAVDFIQSWLQIFGIDMSISGHQNQNTSSDRILLENVVEKSVQFRTNIRDISRRRSLTDEDNPKKVILQECDDYRLQMKYLGIDIKDRHQGSTWSFKK</sequence>
<dbReference type="SUPFAM" id="SSF47323">
    <property type="entry name" value="Anticodon-binding domain of a subclass of class I aminoacyl-tRNA synthetases"/>
    <property type="match status" value="1"/>
</dbReference>
<comment type="caution">
    <text evidence="1">The sequence shown here is derived from an EMBL/GenBank/DDBJ whole genome shotgun (WGS) entry which is preliminary data.</text>
</comment>
<dbReference type="Proteomes" id="UP000663844">
    <property type="component" value="Unassembled WGS sequence"/>
</dbReference>
<dbReference type="GO" id="GO:0006418">
    <property type="term" value="P:tRNA aminoacylation for protein translation"/>
    <property type="evidence" value="ECO:0007669"/>
    <property type="project" value="InterPro"/>
</dbReference>
<evidence type="ECO:0000313" key="1">
    <source>
        <dbReference type="EMBL" id="CAF4330637.1"/>
    </source>
</evidence>
<gene>
    <name evidence="1" type="ORF">OXD698_LOCUS47674</name>
</gene>
<accession>A0A820JWQ4</accession>
<dbReference type="AlphaFoldDB" id="A0A820JWQ4"/>
<dbReference type="GO" id="GO:0005524">
    <property type="term" value="F:ATP binding"/>
    <property type="evidence" value="ECO:0007669"/>
    <property type="project" value="InterPro"/>
</dbReference>